<organism evidence="8 9">
    <name type="scientific">Eiseniibacteriota bacterium</name>
    <dbReference type="NCBI Taxonomy" id="2212470"/>
    <lineage>
        <taxon>Bacteria</taxon>
        <taxon>Candidatus Eiseniibacteriota</taxon>
    </lineage>
</organism>
<keyword evidence="4" id="KW-0233">DNA recombination</keyword>
<accession>A0ABV6YKY1</accession>
<gene>
    <name evidence="8" type="ORF">ACFL6M_04440</name>
</gene>
<feature type="domain" description="Core-binding (CB)" evidence="7">
    <location>
        <begin position="111"/>
        <end position="190"/>
    </location>
</feature>
<keyword evidence="2" id="KW-0229">DNA integration</keyword>
<dbReference type="InterPro" id="IPR050808">
    <property type="entry name" value="Phage_Integrase"/>
</dbReference>
<evidence type="ECO:0000259" key="6">
    <source>
        <dbReference type="PROSITE" id="PS51898"/>
    </source>
</evidence>
<reference evidence="8 9" key="1">
    <citation type="submission" date="2024-09" db="EMBL/GenBank/DDBJ databases">
        <authorList>
            <person name="D'Angelo T."/>
        </authorList>
    </citation>
    <scope>NUCLEOTIDE SEQUENCE [LARGE SCALE GENOMIC DNA]</scope>
    <source>
        <strain evidence="8">SAG AM-320-E07</strain>
    </source>
</reference>
<evidence type="ECO:0000256" key="2">
    <source>
        <dbReference type="ARBA" id="ARBA00022908"/>
    </source>
</evidence>
<dbReference type="PANTHER" id="PTHR30629">
    <property type="entry name" value="PROPHAGE INTEGRASE"/>
    <property type="match status" value="1"/>
</dbReference>
<dbReference type="PROSITE" id="PS51898">
    <property type="entry name" value="TYR_RECOMBINASE"/>
    <property type="match status" value="1"/>
</dbReference>
<evidence type="ECO:0000313" key="9">
    <source>
        <dbReference type="Proteomes" id="UP001593833"/>
    </source>
</evidence>
<evidence type="ECO:0000256" key="4">
    <source>
        <dbReference type="ARBA" id="ARBA00023172"/>
    </source>
</evidence>
<dbReference type="InterPro" id="IPR011010">
    <property type="entry name" value="DNA_brk_join_enz"/>
</dbReference>
<evidence type="ECO:0000256" key="5">
    <source>
        <dbReference type="PROSITE-ProRule" id="PRU01248"/>
    </source>
</evidence>
<dbReference type="InterPro" id="IPR025166">
    <property type="entry name" value="Integrase_DNA_bind_dom"/>
</dbReference>
<dbReference type="PANTHER" id="PTHR30629:SF2">
    <property type="entry name" value="PROPHAGE INTEGRASE INTS-RELATED"/>
    <property type="match status" value="1"/>
</dbReference>
<comment type="caution">
    <text evidence="8">The sequence shown here is derived from an EMBL/GenBank/DDBJ whole genome shotgun (WGS) entry which is preliminary data.</text>
</comment>
<evidence type="ECO:0000259" key="7">
    <source>
        <dbReference type="PROSITE" id="PS51900"/>
    </source>
</evidence>
<dbReference type="InterPro" id="IPR013762">
    <property type="entry name" value="Integrase-like_cat_sf"/>
</dbReference>
<dbReference type="EMBL" id="JBHPKH010000042">
    <property type="protein sequence ID" value="MFC1572829.1"/>
    <property type="molecule type" value="Genomic_DNA"/>
</dbReference>
<dbReference type="InterPro" id="IPR044068">
    <property type="entry name" value="CB"/>
</dbReference>
<dbReference type="PROSITE" id="PS51900">
    <property type="entry name" value="CB"/>
    <property type="match status" value="1"/>
</dbReference>
<dbReference type="Gene3D" id="1.10.150.130">
    <property type="match status" value="1"/>
</dbReference>
<dbReference type="Gene3D" id="1.10.443.10">
    <property type="entry name" value="Intergrase catalytic core"/>
    <property type="match status" value="1"/>
</dbReference>
<dbReference type="Proteomes" id="UP001593833">
    <property type="component" value="Unassembled WGS sequence"/>
</dbReference>
<dbReference type="CDD" id="cd00801">
    <property type="entry name" value="INT_P4_C"/>
    <property type="match status" value="1"/>
</dbReference>
<dbReference type="Pfam" id="PF00589">
    <property type="entry name" value="Phage_integrase"/>
    <property type="match status" value="1"/>
</dbReference>
<comment type="similarity">
    <text evidence="1">Belongs to the 'phage' integrase family.</text>
</comment>
<protein>
    <submittedName>
        <fullName evidence="8">Tyrosine-type recombinase/integrase</fullName>
    </submittedName>
</protein>
<evidence type="ECO:0000256" key="1">
    <source>
        <dbReference type="ARBA" id="ARBA00008857"/>
    </source>
</evidence>
<dbReference type="InterPro" id="IPR010998">
    <property type="entry name" value="Integrase_recombinase_N"/>
</dbReference>
<dbReference type="Gene3D" id="3.30.160.390">
    <property type="entry name" value="Integrase, DNA-binding domain"/>
    <property type="match status" value="1"/>
</dbReference>
<evidence type="ECO:0000313" key="8">
    <source>
        <dbReference type="EMBL" id="MFC1572829.1"/>
    </source>
</evidence>
<dbReference type="InterPro" id="IPR002104">
    <property type="entry name" value="Integrase_catalytic"/>
</dbReference>
<sequence length="413" mass="46732">MGGKRMTERVAKFTDRKVRSLKAREQRYIVWGPNGLGIRISPPVAGRESRKTWIFMYRLGRKARQQTLGHYPKMTVAEAHTVHWEAVTLHAQGLDPAQLSLEKRRAERNADTVEELVEAYVERYAKPNKKSWKDDARILRKEVVSAWRGRLAKDIRRRDIVELLDGIVPRAPIMANRTLAVVRKLFNWALSRDILQNSPCTQVERPAPEKERSRFLSPGEVRALLLGLRNPKMPATDATRNALLLLLATGQRPGEVARAQWSEFDLEDGWWTIPGERAKNGLSHRVPLNSVALSALRAAQSTGKVSPWVFPTPDGSRACRPLSLNRAIRRGLETLGISHFTPQDLRRTAATHLASLGVSRFVLARILNHVEKGITRVYDRHTYDGEKQEALEAWGDRLEELGRKGEARDVSAA</sequence>
<dbReference type="InterPro" id="IPR038488">
    <property type="entry name" value="Integrase_DNA-bd_sf"/>
</dbReference>
<keyword evidence="3 5" id="KW-0238">DNA-binding</keyword>
<proteinExistence type="inferred from homology"/>
<dbReference type="Pfam" id="PF13356">
    <property type="entry name" value="Arm-DNA-bind_3"/>
    <property type="match status" value="1"/>
</dbReference>
<name>A0ABV6YKY1_UNCEI</name>
<keyword evidence="9" id="KW-1185">Reference proteome</keyword>
<dbReference type="SUPFAM" id="SSF56349">
    <property type="entry name" value="DNA breaking-rejoining enzymes"/>
    <property type="match status" value="1"/>
</dbReference>
<evidence type="ECO:0000256" key="3">
    <source>
        <dbReference type="ARBA" id="ARBA00023125"/>
    </source>
</evidence>
<feature type="domain" description="Tyr recombinase" evidence="6">
    <location>
        <begin position="211"/>
        <end position="393"/>
    </location>
</feature>